<organism evidence="1 2">
    <name type="scientific">Plectus sambesii</name>
    <dbReference type="NCBI Taxonomy" id="2011161"/>
    <lineage>
        <taxon>Eukaryota</taxon>
        <taxon>Metazoa</taxon>
        <taxon>Ecdysozoa</taxon>
        <taxon>Nematoda</taxon>
        <taxon>Chromadorea</taxon>
        <taxon>Plectida</taxon>
        <taxon>Plectina</taxon>
        <taxon>Plectoidea</taxon>
        <taxon>Plectidae</taxon>
        <taxon>Plectus</taxon>
    </lineage>
</organism>
<sequence>MKLDGDIVSTEEDAIRHLRRIGVRLKEARENAAAAANNGEVSARQPATLNRTGQIPVACEQCDDGLLPTTSRLIASYTYGAPTFIVTLFWPAITAHSLV</sequence>
<evidence type="ECO:0000313" key="1">
    <source>
        <dbReference type="Proteomes" id="UP000887566"/>
    </source>
</evidence>
<dbReference type="Proteomes" id="UP000887566">
    <property type="component" value="Unplaced"/>
</dbReference>
<name>A0A914X4J6_9BILA</name>
<dbReference type="AlphaFoldDB" id="A0A914X4J6"/>
<protein>
    <submittedName>
        <fullName evidence="2">Uncharacterized protein</fullName>
    </submittedName>
</protein>
<accession>A0A914X4J6</accession>
<reference evidence="2" key="1">
    <citation type="submission" date="2022-11" db="UniProtKB">
        <authorList>
            <consortium name="WormBaseParasite"/>
        </authorList>
    </citation>
    <scope>IDENTIFICATION</scope>
</reference>
<proteinExistence type="predicted"/>
<dbReference type="WBParaSite" id="PSAMB.scaffold645size44629.g7615.t1">
    <property type="protein sequence ID" value="PSAMB.scaffold645size44629.g7615.t1"/>
    <property type="gene ID" value="PSAMB.scaffold645size44629.g7615"/>
</dbReference>
<evidence type="ECO:0000313" key="2">
    <source>
        <dbReference type="WBParaSite" id="PSAMB.scaffold645size44629.g7615.t1"/>
    </source>
</evidence>
<keyword evidence="1" id="KW-1185">Reference proteome</keyword>